<dbReference type="SUPFAM" id="SSF52833">
    <property type="entry name" value="Thioredoxin-like"/>
    <property type="match status" value="1"/>
</dbReference>
<dbReference type="Proteomes" id="UP000258927">
    <property type="component" value="Plasmid pHL2708X3"/>
</dbReference>
<dbReference type="EMBL" id="CP021331">
    <property type="protein sequence ID" value="AVX06018.1"/>
    <property type="molecule type" value="Genomic_DNA"/>
</dbReference>
<evidence type="ECO:0000313" key="2">
    <source>
        <dbReference type="Proteomes" id="UP000258927"/>
    </source>
</evidence>
<gene>
    <name evidence="1" type="ORF">MXMO3_03515</name>
</gene>
<evidence type="ECO:0000313" key="1">
    <source>
        <dbReference type="EMBL" id="AVX06018.1"/>
    </source>
</evidence>
<accession>A0A2R4MJ65</accession>
<organism evidence="1 2">
    <name type="scientific">Maritalea myrionectae</name>
    <dbReference type="NCBI Taxonomy" id="454601"/>
    <lineage>
        <taxon>Bacteria</taxon>
        <taxon>Pseudomonadati</taxon>
        <taxon>Pseudomonadota</taxon>
        <taxon>Alphaproteobacteria</taxon>
        <taxon>Hyphomicrobiales</taxon>
        <taxon>Devosiaceae</taxon>
        <taxon>Maritalea</taxon>
    </lineage>
</organism>
<geneLocation type="plasmid" evidence="2">
    <name>phl2708x3</name>
</geneLocation>
<keyword evidence="2" id="KW-1185">Reference proteome</keyword>
<dbReference type="InterPro" id="IPR039555">
    <property type="entry name" value="TraF/TrbB"/>
</dbReference>
<dbReference type="Gene3D" id="3.40.30.10">
    <property type="entry name" value="Glutaredoxin"/>
    <property type="match status" value="1"/>
</dbReference>
<name>A0A2R4MJ65_9HYPH</name>
<dbReference type="Pfam" id="PF13728">
    <property type="entry name" value="TraF"/>
    <property type="match status" value="1"/>
</dbReference>
<dbReference type="AlphaFoldDB" id="A0A2R4MJ65"/>
<dbReference type="KEGG" id="mmyr:MXMO3_03515"/>
<dbReference type="InterPro" id="IPR036249">
    <property type="entry name" value="Thioredoxin-like_sf"/>
</dbReference>
<reference evidence="1 2" key="1">
    <citation type="submission" date="2017-05" db="EMBL/GenBank/DDBJ databases">
        <title>Genome Analysis of Maritalea myrionectae HL2708#5.</title>
        <authorList>
            <consortium name="Cotde Inc.-PKNU"/>
            <person name="Jang D."/>
            <person name="Oh H.-M."/>
        </authorList>
    </citation>
    <scope>NUCLEOTIDE SEQUENCE [LARGE SCALE GENOMIC DNA]</scope>
    <source>
        <strain evidence="1 2">HL2708#5</strain>
        <plasmid evidence="2">phl2708x3</plasmid>
    </source>
</reference>
<keyword evidence="1" id="KW-0614">Plasmid</keyword>
<protein>
    <recommendedName>
        <fullName evidence="3">Thioredoxin domain-containing protein</fullName>
    </recommendedName>
</protein>
<sequence length="143" mass="15395">MKWEAILDKRKTLLNRRQFLVGGISAAMVGPTQAMAPKTGFILIGASWCPVCHRAAPVLAMFAQNLGAPVLVASADSRPIAPFEKFVPAQDHPIASAVNAYPTTLVFSGNSNHIVSSIEGYRNPKFYMKKLLDAVSAIENGRA</sequence>
<evidence type="ECO:0008006" key="3">
    <source>
        <dbReference type="Google" id="ProtNLM"/>
    </source>
</evidence>
<proteinExistence type="predicted"/>